<feature type="non-terminal residue" evidence="1">
    <location>
        <position position="194"/>
    </location>
</feature>
<dbReference type="PANTHER" id="PTHR46579">
    <property type="entry name" value="F5/8 TYPE C DOMAIN-CONTAINING PROTEIN-RELATED"/>
    <property type="match status" value="1"/>
</dbReference>
<keyword evidence="2" id="KW-1185">Reference proteome</keyword>
<dbReference type="AlphaFoldDB" id="A0A0C9TWG7"/>
<accession>A0A0C9TWG7</accession>
<dbReference type="Proteomes" id="UP000054279">
    <property type="component" value="Unassembled WGS sequence"/>
</dbReference>
<evidence type="ECO:0000313" key="1">
    <source>
        <dbReference type="EMBL" id="KIJ34743.1"/>
    </source>
</evidence>
<dbReference type="HOGENOM" id="CLU_081367_1_1_1"/>
<evidence type="ECO:0008006" key="3">
    <source>
        <dbReference type="Google" id="ProtNLM"/>
    </source>
</evidence>
<reference evidence="1 2" key="1">
    <citation type="submission" date="2014-06" db="EMBL/GenBank/DDBJ databases">
        <title>Evolutionary Origins and Diversification of the Mycorrhizal Mutualists.</title>
        <authorList>
            <consortium name="DOE Joint Genome Institute"/>
            <consortium name="Mycorrhizal Genomics Consortium"/>
            <person name="Kohler A."/>
            <person name="Kuo A."/>
            <person name="Nagy L.G."/>
            <person name="Floudas D."/>
            <person name="Copeland A."/>
            <person name="Barry K.W."/>
            <person name="Cichocki N."/>
            <person name="Veneault-Fourrey C."/>
            <person name="LaButti K."/>
            <person name="Lindquist E.A."/>
            <person name="Lipzen A."/>
            <person name="Lundell T."/>
            <person name="Morin E."/>
            <person name="Murat C."/>
            <person name="Riley R."/>
            <person name="Ohm R."/>
            <person name="Sun H."/>
            <person name="Tunlid A."/>
            <person name="Henrissat B."/>
            <person name="Grigoriev I.V."/>
            <person name="Hibbett D.S."/>
            <person name="Martin F."/>
        </authorList>
    </citation>
    <scope>NUCLEOTIDE SEQUENCE [LARGE SCALE GENOMIC DNA]</scope>
    <source>
        <strain evidence="1 2">SS14</strain>
    </source>
</reference>
<dbReference type="OrthoDB" id="3247418at2759"/>
<proteinExistence type="predicted"/>
<sequence>MEIIEGPSIPLFNVNTLLEIRRDISRTIVPTWLGSVPQNFGSKSHGKLKADEWRTMIMIYLPITLGRLWGAKTGIYQEFGPFYKNTMIMVSAIILSTSKEMSCEHANRVLYYLQEYLTGLKELFTDLDFRDNHHVILHIPEILISLGPMHSWWMFPFERLIGRLQKISTNWLIGKMEVTIMRTFTAACNIRVLL</sequence>
<evidence type="ECO:0000313" key="2">
    <source>
        <dbReference type="Proteomes" id="UP000054279"/>
    </source>
</evidence>
<dbReference type="PANTHER" id="PTHR46579:SF1">
    <property type="entry name" value="F5_8 TYPE C DOMAIN-CONTAINING PROTEIN"/>
    <property type="match status" value="1"/>
</dbReference>
<feature type="non-terminal residue" evidence="1">
    <location>
        <position position="1"/>
    </location>
</feature>
<organism evidence="1 2">
    <name type="scientific">Sphaerobolus stellatus (strain SS14)</name>
    <dbReference type="NCBI Taxonomy" id="990650"/>
    <lineage>
        <taxon>Eukaryota</taxon>
        <taxon>Fungi</taxon>
        <taxon>Dikarya</taxon>
        <taxon>Basidiomycota</taxon>
        <taxon>Agaricomycotina</taxon>
        <taxon>Agaricomycetes</taxon>
        <taxon>Phallomycetidae</taxon>
        <taxon>Geastrales</taxon>
        <taxon>Sphaerobolaceae</taxon>
        <taxon>Sphaerobolus</taxon>
    </lineage>
</organism>
<gene>
    <name evidence="1" type="ORF">M422DRAFT_181690</name>
</gene>
<name>A0A0C9TWG7_SPHS4</name>
<protein>
    <recommendedName>
        <fullName evidence="3">DUF4218 domain-containing protein</fullName>
    </recommendedName>
</protein>
<dbReference type="EMBL" id="KN837196">
    <property type="protein sequence ID" value="KIJ34743.1"/>
    <property type="molecule type" value="Genomic_DNA"/>
</dbReference>